<name>A0ABM7IES3_9MYCO</name>
<protein>
    <recommendedName>
        <fullName evidence="4">Transposase</fullName>
    </recommendedName>
</protein>
<evidence type="ECO:0000313" key="2">
    <source>
        <dbReference type="EMBL" id="BBX85132.1"/>
    </source>
</evidence>
<dbReference type="Proteomes" id="UP000465609">
    <property type="component" value="Chromosome"/>
</dbReference>
<dbReference type="EMBL" id="AP022577">
    <property type="protein sequence ID" value="BBX85132.1"/>
    <property type="molecule type" value="Genomic_DNA"/>
</dbReference>
<reference evidence="2 3" key="1">
    <citation type="journal article" date="2019" name="Emerg. Microbes Infect.">
        <title>Comprehensive subspecies identification of 175 nontuberculous mycobacteria species based on 7547 genomic profiles.</title>
        <authorList>
            <person name="Matsumoto Y."/>
            <person name="Kinjo T."/>
            <person name="Motooka D."/>
            <person name="Nabeya D."/>
            <person name="Jung N."/>
            <person name="Uechi K."/>
            <person name="Horii T."/>
            <person name="Iida T."/>
            <person name="Fujita J."/>
            <person name="Nakamura S."/>
        </authorList>
    </citation>
    <scope>NUCLEOTIDE SEQUENCE [LARGE SCALE GENOMIC DNA]</scope>
    <source>
        <strain evidence="2 3">JCM 15296</strain>
    </source>
</reference>
<evidence type="ECO:0000256" key="1">
    <source>
        <dbReference type="SAM" id="MobiDB-lite"/>
    </source>
</evidence>
<evidence type="ECO:0000313" key="3">
    <source>
        <dbReference type="Proteomes" id="UP000465609"/>
    </source>
</evidence>
<organism evidence="2 3">
    <name type="scientific">Mycolicibacterium aubagnense</name>
    <dbReference type="NCBI Taxonomy" id="319707"/>
    <lineage>
        <taxon>Bacteria</taxon>
        <taxon>Bacillati</taxon>
        <taxon>Actinomycetota</taxon>
        <taxon>Actinomycetes</taxon>
        <taxon>Mycobacteriales</taxon>
        <taxon>Mycobacteriaceae</taxon>
        <taxon>Mycolicibacterium</taxon>
    </lineage>
</organism>
<accession>A0ABM7IES3</accession>
<proteinExistence type="predicted"/>
<gene>
    <name evidence="2" type="ORF">MAUB_30050</name>
</gene>
<keyword evidence="3" id="KW-1185">Reference proteome</keyword>
<sequence length="81" mass="8999">MVAAEHRRTQKPVGVFAAVAFGMRIDHFENLTSYLIQLLIAHIRLACRDWRLVGDNGLADDAPVPTSRSGLPAHRGRVLRP</sequence>
<feature type="region of interest" description="Disordered" evidence="1">
    <location>
        <begin position="57"/>
        <end position="81"/>
    </location>
</feature>
<evidence type="ECO:0008006" key="4">
    <source>
        <dbReference type="Google" id="ProtNLM"/>
    </source>
</evidence>